<evidence type="ECO:0000256" key="4">
    <source>
        <dbReference type="ARBA" id="ARBA00022692"/>
    </source>
</evidence>
<evidence type="ECO:0000313" key="11">
    <source>
        <dbReference type="EMBL" id="GLC52621.1"/>
    </source>
</evidence>
<keyword evidence="6" id="KW-1133">Transmembrane helix</keyword>
<dbReference type="PROSITE" id="PS50920">
    <property type="entry name" value="SOLCAR"/>
    <property type="match status" value="3"/>
</dbReference>
<evidence type="ECO:0000256" key="6">
    <source>
        <dbReference type="ARBA" id="ARBA00022989"/>
    </source>
</evidence>
<keyword evidence="5" id="KW-0677">Repeat</keyword>
<dbReference type="Pfam" id="PF00153">
    <property type="entry name" value="Mito_carr"/>
    <property type="match status" value="3"/>
</dbReference>
<feature type="repeat" description="Solcar" evidence="8">
    <location>
        <begin position="263"/>
        <end position="350"/>
    </location>
</feature>
<evidence type="ECO:0000256" key="7">
    <source>
        <dbReference type="ARBA" id="ARBA00023136"/>
    </source>
</evidence>
<dbReference type="SUPFAM" id="SSF103506">
    <property type="entry name" value="Mitochondrial carrier"/>
    <property type="match status" value="1"/>
</dbReference>
<dbReference type="EMBL" id="BRXU01000006">
    <property type="protein sequence ID" value="GLC52621.1"/>
    <property type="molecule type" value="Genomic_DNA"/>
</dbReference>
<evidence type="ECO:0000313" key="12">
    <source>
        <dbReference type="Proteomes" id="UP001165080"/>
    </source>
</evidence>
<proteinExistence type="inferred from homology"/>
<organism evidence="11 12">
    <name type="scientific">Pleodorina starrii</name>
    <dbReference type="NCBI Taxonomy" id="330485"/>
    <lineage>
        <taxon>Eukaryota</taxon>
        <taxon>Viridiplantae</taxon>
        <taxon>Chlorophyta</taxon>
        <taxon>core chlorophytes</taxon>
        <taxon>Chlorophyceae</taxon>
        <taxon>CS clade</taxon>
        <taxon>Chlamydomonadales</taxon>
        <taxon>Volvocaceae</taxon>
        <taxon>Pleodorina</taxon>
    </lineage>
</organism>
<sequence>MSKERKHVTRAALKLGLTCSAAMVAEAVTYPVDMVKTRLQLQGELGGSGSRIAGGAASTSASASASASAASAGTAAGKPYGAVRMAVELVRREGVRGLYAGLPPALIRHVFYTGTRITVYEWLRSAGGGGGGGSGGGGGAASAGGSSGSGSGGGGGGGSGLGSKLLMGLTAGAVGQAVAVPADLVKVRLQAEGRLVAGGKLAAPRYQGMADCLRQIVAADGWAGLWRGGGPAVQRAALVNLGELATYDQAKQAILATGLTGGDNLAAHTAASVCSGFFASVVSVPADVVKTRMMSQDPASPAYRSSLDCLVKSVRAEGLMALYKGFFPTWARLGPWQLVFWTSYEQMRRACDLGGF</sequence>
<comment type="subcellular location">
    <subcellularLocation>
        <location evidence="1">Membrane</location>
        <topology evidence="1">Multi-pass membrane protein</topology>
    </subcellularLocation>
</comment>
<evidence type="ECO:0000256" key="8">
    <source>
        <dbReference type="PROSITE-ProRule" id="PRU00282"/>
    </source>
</evidence>
<accession>A0A9W6F1X0</accession>
<evidence type="ECO:0000256" key="2">
    <source>
        <dbReference type="ARBA" id="ARBA00006375"/>
    </source>
</evidence>
<dbReference type="Gene3D" id="1.50.40.10">
    <property type="entry name" value="Mitochondrial carrier domain"/>
    <property type="match status" value="1"/>
</dbReference>
<evidence type="ECO:0000256" key="1">
    <source>
        <dbReference type="ARBA" id="ARBA00004141"/>
    </source>
</evidence>
<comment type="similarity">
    <text evidence="2 9">Belongs to the mitochondrial carrier (TC 2.A.29) family.</text>
</comment>
<evidence type="ECO:0000256" key="3">
    <source>
        <dbReference type="ARBA" id="ARBA00022448"/>
    </source>
</evidence>
<gene>
    <name evidence="11" type="primary">PLEST003447</name>
    <name evidence="11" type="ORF">PLESTB_000650100</name>
</gene>
<dbReference type="InterPro" id="IPR018108">
    <property type="entry name" value="MCP_transmembrane"/>
</dbReference>
<keyword evidence="7 8" id="KW-0472">Membrane</keyword>
<dbReference type="Proteomes" id="UP001165080">
    <property type="component" value="Unassembled WGS sequence"/>
</dbReference>
<evidence type="ECO:0000256" key="5">
    <source>
        <dbReference type="ARBA" id="ARBA00022737"/>
    </source>
</evidence>
<feature type="repeat" description="Solcar" evidence="8">
    <location>
        <begin position="159"/>
        <end position="253"/>
    </location>
</feature>
<keyword evidence="3 9" id="KW-0813">Transport</keyword>
<evidence type="ECO:0000256" key="9">
    <source>
        <dbReference type="RuleBase" id="RU000488"/>
    </source>
</evidence>
<protein>
    <submittedName>
        <fullName evidence="11">Uncharacterized protein</fullName>
    </submittedName>
</protein>
<dbReference type="AlphaFoldDB" id="A0A9W6F1X0"/>
<comment type="caution">
    <text evidence="11">The sequence shown here is derived from an EMBL/GenBank/DDBJ whole genome shotgun (WGS) entry which is preliminary data.</text>
</comment>
<dbReference type="GO" id="GO:0016020">
    <property type="term" value="C:membrane"/>
    <property type="evidence" value="ECO:0007669"/>
    <property type="project" value="UniProtKB-SubCell"/>
</dbReference>
<evidence type="ECO:0000256" key="10">
    <source>
        <dbReference type="SAM" id="MobiDB-lite"/>
    </source>
</evidence>
<feature type="region of interest" description="Disordered" evidence="10">
    <location>
        <begin position="131"/>
        <end position="155"/>
    </location>
</feature>
<keyword evidence="12" id="KW-1185">Reference proteome</keyword>
<keyword evidence="4 8" id="KW-0812">Transmembrane</keyword>
<dbReference type="PANTHER" id="PTHR45618">
    <property type="entry name" value="MITOCHONDRIAL DICARBOXYLATE CARRIER-RELATED"/>
    <property type="match status" value="1"/>
</dbReference>
<dbReference type="InterPro" id="IPR023395">
    <property type="entry name" value="MCP_dom_sf"/>
</dbReference>
<dbReference type="InterPro" id="IPR050391">
    <property type="entry name" value="Mito_Metabolite_Transporter"/>
</dbReference>
<reference evidence="11 12" key="1">
    <citation type="journal article" date="2023" name="Commun. Biol.">
        <title>Reorganization of the ancestral sex-determining regions during the evolution of trioecy in Pleodorina starrii.</title>
        <authorList>
            <person name="Takahashi K."/>
            <person name="Suzuki S."/>
            <person name="Kawai-Toyooka H."/>
            <person name="Yamamoto K."/>
            <person name="Hamaji T."/>
            <person name="Ootsuki R."/>
            <person name="Yamaguchi H."/>
            <person name="Kawachi M."/>
            <person name="Higashiyama T."/>
            <person name="Nozaki H."/>
        </authorList>
    </citation>
    <scope>NUCLEOTIDE SEQUENCE [LARGE SCALE GENOMIC DNA]</scope>
    <source>
        <strain evidence="11 12">NIES-4479</strain>
    </source>
</reference>
<name>A0A9W6F1X0_9CHLO</name>
<feature type="repeat" description="Solcar" evidence="8">
    <location>
        <begin position="13"/>
        <end position="126"/>
    </location>
</feature>